<keyword evidence="1" id="KW-0496">Mitochondrion</keyword>
<evidence type="ECO:0000313" key="1">
    <source>
        <dbReference type="EMBL" id="AYD72947.1"/>
    </source>
</evidence>
<proteinExistence type="predicted"/>
<dbReference type="GO" id="GO:0005743">
    <property type="term" value="C:mitochondrial inner membrane"/>
    <property type="evidence" value="ECO:0007669"/>
    <property type="project" value="InterPro"/>
</dbReference>
<dbReference type="GO" id="GO:0045273">
    <property type="term" value="C:respiratory chain complex II (succinate dehydrogenase)"/>
    <property type="evidence" value="ECO:0007669"/>
    <property type="project" value="InterPro"/>
</dbReference>
<dbReference type="InterPro" id="IPR044963">
    <property type="entry name" value="SDH4"/>
</dbReference>
<accession>A0A386JNA5</accession>
<dbReference type="RefSeq" id="YP_009532799.1">
    <property type="nucleotide sequence ID" value="NC_039768.1"/>
</dbReference>
<dbReference type="GO" id="GO:0006121">
    <property type="term" value="P:mitochondrial electron transport, succinate to ubiquinone"/>
    <property type="evidence" value="ECO:0007669"/>
    <property type="project" value="InterPro"/>
</dbReference>
<geneLocation type="mitochondrion" evidence="1"/>
<dbReference type="AlphaFoldDB" id="A0A386JNA5"/>
<dbReference type="GeneID" id="38334416"/>
<gene>
    <name evidence="1" type="primary">orf116</name>
</gene>
<sequence length="116" mass="14080">MVLAFCRRGSVIPICLYLLVGRYMKERNSGLRNESSKTKRTGLFLYRYRLLRWFWNSRKEAFKGCALNPIPGEFWKRLIWYKNRLYGLFLIYRYLQKKRNEEMVGSSKDMSFLPVF</sequence>
<name>A0A386JNA5_GLYSO</name>
<dbReference type="PANTHER" id="PTHR36358">
    <property type="entry name" value="SUCCINATE DEHYDROGENASE SUBUNIT 4, MITOCHONDRIAL"/>
    <property type="match status" value="1"/>
</dbReference>
<organism evidence="1">
    <name type="scientific">Glycine soja</name>
    <name type="common">Wild soybean</name>
    <dbReference type="NCBI Taxonomy" id="3848"/>
    <lineage>
        <taxon>Eukaryota</taxon>
        <taxon>Viridiplantae</taxon>
        <taxon>Streptophyta</taxon>
        <taxon>Embryophyta</taxon>
        <taxon>Tracheophyta</taxon>
        <taxon>Spermatophyta</taxon>
        <taxon>Magnoliopsida</taxon>
        <taxon>eudicotyledons</taxon>
        <taxon>Gunneridae</taxon>
        <taxon>Pentapetalae</taxon>
        <taxon>rosids</taxon>
        <taxon>fabids</taxon>
        <taxon>Fabales</taxon>
        <taxon>Fabaceae</taxon>
        <taxon>Papilionoideae</taxon>
        <taxon>50 kb inversion clade</taxon>
        <taxon>NPAAA clade</taxon>
        <taxon>indigoferoid/millettioid clade</taxon>
        <taxon>Phaseoleae</taxon>
        <taxon>Glycine</taxon>
        <taxon>Glycine subgen. Soja</taxon>
    </lineage>
</organism>
<dbReference type="GO" id="GO:0006099">
    <property type="term" value="P:tricarboxylic acid cycle"/>
    <property type="evidence" value="ECO:0007669"/>
    <property type="project" value="InterPro"/>
</dbReference>
<dbReference type="Gramene" id="GeneID_38334416_t1">
    <property type="protein sequence ID" value="YP_009532799.1"/>
    <property type="gene ID" value="GeneID_38334416"/>
</dbReference>
<protein>
    <submittedName>
        <fullName evidence="1">Uncharacterized protein</fullName>
    </submittedName>
</protein>
<dbReference type="EMBL" id="MF955859">
    <property type="protein sequence ID" value="AYD72947.1"/>
    <property type="molecule type" value="Genomic_DNA"/>
</dbReference>
<dbReference type="PANTHER" id="PTHR36358:SF1">
    <property type="entry name" value="SUCCINATE DEHYDROGENASE SUBUNIT 4, MITOCHONDRIAL"/>
    <property type="match status" value="1"/>
</dbReference>
<dbReference type="KEGG" id="gsj:38334416"/>
<reference evidence="1" key="1">
    <citation type="journal article" date="2018" name="Mitochondrial DNA Part B Resour">
        <title>The first complete mitochondrial genome of wild soybean (Glycine soja).</title>
        <authorList>
            <person name="Asaf S."/>
            <person name="Khan A.L."/>
            <person name="Al-Harrasi A."/>
            <person name="Kim T.H."/>
            <person name="Lee I.-J."/>
        </authorList>
    </citation>
    <scope>NUCLEOTIDE SEQUENCE</scope>
</reference>